<keyword evidence="8" id="KW-0723">Serine/threonine-protein kinase</keyword>
<evidence type="ECO:0000256" key="17">
    <source>
        <dbReference type="ARBA" id="ARBA00047272"/>
    </source>
</evidence>
<dbReference type="PROSITE" id="PS51285">
    <property type="entry name" value="AGC_KINASE_CTER"/>
    <property type="match status" value="1"/>
</dbReference>
<dbReference type="EC" id="2.7.11.13" evidence="6"/>
<dbReference type="Gene3D" id="1.10.287.160">
    <property type="entry name" value="HR1 repeat"/>
    <property type="match status" value="3"/>
</dbReference>
<keyword evidence="12 20" id="KW-0547">Nucleotide-binding</keyword>
<dbReference type="PANTHER" id="PTHR24351">
    <property type="entry name" value="RIBOSOMAL PROTEIN S6 KINASE"/>
    <property type="match status" value="1"/>
</dbReference>
<feature type="region of interest" description="Disordered" evidence="22">
    <location>
        <begin position="738"/>
        <end position="761"/>
    </location>
</feature>
<evidence type="ECO:0000256" key="15">
    <source>
        <dbReference type="ARBA" id="ARBA00023054"/>
    </source>
</evidence>
<comment type="catalytic activity">
    <reaction evidence="18">
        <text>L-seryl-[protein] + ATP = O-phospho-L-seryl-[protein] + ADP + H(+)</text>
        <dbReference type="Rhea" id="RHEA:17989"/>
        <dbReference type="Rhea" id="RHEA-COMP:9863"/>
        <dbReference type="Rhea" id="RHEA-COMP:11604"/>
        <dbReference type="ChEBI" id="CHEBI:15378"/>
        <dbReference type="ChEBI" id="CHEBI:29999"/>
        <dbReference type="ChEBI" id="CHEBI:30616"/>
        <dbReference type="ChEBI" id="CHEBI:83421"/>
        <dbReference type="ChEBI" id="CHEBI:456216"/>
        <dbReference type="EC" id="2.7.11.13"/>
    </reaction>
</comment>
<evidence type="ECO:0000256" key="7">
    <source>
        <dbReference type="ARBA" id="ARBA00022490"/>
    </source>
</evidence>
<keyword evidence="16" id="KW-0539">Nucleus</keyword>
<dbReference type="InterPro" id="IPR000719">
    <property type="entry name" value="Prot_kinase_dom"/>
</dbReference>
<evidence type="ECO:0000256" key="3">
    <source>
        <dbReference type="ARBA" id="ARBA00004496"/>
    </source>
</evidence>
<dbReference type="SUPFAM" id="SSF49562">
    <property type="entry name" value="C2 domain (Calcium/lipid-binding domain, CaLB)"/>
    <property type="match status" value="1"/>
</dbReference>
<dbReference type="CDD" id="cd05589">
    <property type="entry name" value="STKc_PKN"/>
    <property type="match status" value="1"/>
</dbReference>
<name>A0ABM3JJC4_BACDO</name>
<dbReference type="SMART" id="SM00742">
    <property type="entry name" value="Hr1"/>
    <property type="match status" value="3"/>
</dbReference>
<evidence type="ECO:0000259" key="25">
    <source>
        <dbReference type="PROSITE" id="PS51285"/>
    </source>
</evidence>
<dbReference type="CDD" id="cd11622">
    <property type="entry name" value="HR1_PKN_1"/>
    <property type="match status" value="1"/>
</dbReference>
<dbReference type="InterPro" id="IPR037313">
    <property type="entry name" value="PKN_HR1_1"/>
</dbReference>
<evidence type="ECO:0000256" key="14">
    <source>
        <dbReference type="ARBA" id="ARBA00022840"/>
    </source>
</evidence>
<evidence type="ECO:0000256" key="21">
    <source>
        <dbReference type="SAM" id="Coils"/>
    </source>
</evidence>
<dbReference type="PROSITE" id="PS00107">
    <property type="entry name" value="PROTEIN_KINASE_ATP"/>
    <property type="match status" value="1"/>
</dbReference>
<feature type="region of interest" description="Disordered" evidence="22">
    <location>
        <begin position="16"/>
        <end position="44"/>
    </location>
</feature>
<dbReference type="GO" id="GO:0016301">
    <property type="term" value="F:kinase activity"/>
    <property type="evidence" value="ECO:0007669"/>
    <property type="project" value="UniProtKB-KW"/>
</dbReference>
<evidence type="ECO:0000256" key="22">
    <source>
        <dbReference type="SAM" id="MobiDB-lite"/>
    </source>
</evidence>
<feature type="region of interest" description="Disordered" evidence="22">
    <location>
        <begin position="645"/>
        <end position="724"/>
    </location>
</feature>
<dbReference type="Pfam" id="PF00069">
    <property type="entry name" value="Pkinase"/>
    <property type="match status" value="1"/>
</dbReference>
<dbReference type="Proteomes" id="UP001652620">
    <property type="component" value="Chromosome 3"/>
</dbReference>
<evidence type="ECO:0000256" key="13">
    <source>
        <dbReference type="ARBA" id="ARBA00022777"/>
    </source>
</evidence>
<evidence type="ECO:0000256" key="12">
    <source>
        <dbReference type="ARBA" id="ARBA00022741"/>
    </source>
</evidence>
<dbReference type="InterPro" id="IPR000008">
    <property type="entry name" value="C2_dom"/>
</dbReference>
<organism evidence="27 28">
    <name type="scientific">Bactrocera dorsalis</name>
    <name type="common">Oriental fruit fly</name>
    <name type="synonym">Dacus dorsalis</name>
    <dbReference type="NCBI Taxonomy" id="27457"/>
    <lineage>
        <taxon>Eukaryota</taxon>
        <taxon>Metazoa</taxon>
        <taxon>Ecdysozoa</taxon>
        <taxon>Arthropoda</taxon>
        <taxon>Hexapoda</taxon>
        <taxon>Insecta</taxon>
        <taxon>Pterygota</taxon>
        <taxon>Neoptera</taxon>
        <taxon>Endopterygota</taxon>
        <taxon>Diptera</taxon>
        <taxon>Brachycera</taxon>
        <taxon>Muscomorpha</taxon>
        <taxon>Tephritoidea</taxon>
        <taxon>Tephritidae</taxon>
        <taxon>Bactrocera</taxon>
        <taxon>Bactrocera</taxon>
    </lineage>
</organism>
<evidence type="ECO:0000256" key="19">
    <source>
        <dbReference type="PROSITE-ProRule" id="PRU01207"/>
    </source>
</evidence>
<feature type="domain" description="REM-1" evidence="26">
    <location>
        <begin position="320"/>
        <end position="400"/>
    </location>
</feature>
<keyword evidence="27" id="KW-1185">Reference proteome</keyword>
<gene>
    <name evidence="28" type="primary">LOC105230517</name>
</gene>
<dbReference type="InterPro" id="IPR000961">
    <property type="entry name" value="AGC-kinase_C"/>
</dbReference>
<keyword evidence="10" id="KW-0808">Transferase</keyword>
<protein>
    <recommendedName>
        <fullName evidence="6">protein kinase C</fullName>
        <ecNumber evidence="6">2.7.11.13</ecNumber>
    </recommendedName>
</protein>
<dbReference type="SMART" id="SM00220">
    <property type="entry name" value="S_TKc"/>
    <property type="match status" value="1"/>
</dbReference>
<evidence type="ECO:0000256" key="1">
    <source>
        <dbReference type="ARBA" id="ARBA00004123"/>
    </source>
</evidence>
<dbReference type="SMART" id="SM00239">
    <property type="entry name" value="C2"/>
    <property type="match status" value="1"/>
</dbReference>
<sequence>MHAFFLRVKAHLSLHGPSATTASNTPRSTPPATPEPTYTPPPMELQRSKSLKSIRVRKVSKGSLKSLRRGTICVTVSSHASSVFYSDEGDYIKHPVLYELSHKYGFTDNLPESALPNRLEEIKEAIRREIRKELKIKEGAEKLREVAKDRRSLNDVASIVKKSNSKLAELKSELQELESHILLTQGNSVSNGRDGYSSNLSTPTSTLGGSVSSLGGGNGGLIGGGHEQLSTNDKMLISLEKQLNIEMKVKNGAENMIQSLASGHHGRDKKLLAEAQQMLADSKAKIEFLRLRILKVKQNKEHAHKLSAQAAIAASGDGENGGQPQRLETTLEERIEELRHRLRIEAAVVDGAKNVIRTLQNNKVPDKKALQEANISLSESSRKLDLLRHSLDLRRLELPVDSPAAHQLKSELQSVQQASSPIPVTYTSLQPFHGGLLGGKPYQQVSSLGRCASVSGKLEVRLMGCQDLLEDVPGRSRRDKDNNSSPGDLRSFVKGVTSRSSSKSYSVKDETSSEIMAVIKLDNITVAQTSWKPCSQQAWDQRFSIDLDRSRELEIGVYWHDWRSLCAVKFLRLEEFIDDVRHGMALQLEPQGLLFAEIKFLNPMISQKPKLRRQRMIFNKQQVKNIPRAKQMNINVATWGRLLKRNTPSSSHLATEGTTRGNSRDSESPISRSPSSGTIDAEPEPYSPGQQARNLEYDPDAGLHDHVETPGECPDPEVSGLSGMRPLSMQGIAVLPPEVPSQTTQSSTPQQQQQQQQHHLSTKNNNLHLQIAGKHGSMTTAEVVGGMPLGSRPTSKLPTPTQTQTQPPPIPTTAPPKLDPEAHINVVHITIEPLTTTSTTTTTTIYPTTTTTITTTKSIHIADSKQNEINTSPTTTTSATLTDNEIETEIELETKSLSDCLESNNSSPRTESVTVTEVYDYTIESEKLGTKCANEKSVQIIPQFGNLSVNSNSNNNQQQKQYVPDSPIVQEPPTPTVYGQAAVQTPHFPQAAQRQGYAAPPASAAYQQQPIYQNQYELNAAAMPPPPAVGTGGRRNVARGLQYRDSAYESRRQSQAIGGGGVPPGMLSIDKFRLLSVLGRGHFGKVILSQLRSTNQYYAIKALKKGDIIARDEVESLLSEKRIFEVANAMRHPFLVNLYACFQTEQHVCFVMEYAAGGDLMMHIHTDVFSEPRAVFYAACVVLGLQYLHENKIIYRDLKLDNLLLDTDGYVKIADFGLCKEGMGFGDRTGTFCGTPEFLAPEVLTETSYTRAVDWWGLGVLIFEMLVGESPFPGDDEEEVFDSIVNDEVRYPRFLSLEAIAIMRRLLRKNPERRLGSSERDAEDVKKQAFFRSISWDDLLLRKVKPPFVPTINHLEDVSNFDEEFTSEKPQLTPPKEPRHLTDEEQLFFHDFTYTADWC</sequence>
<dbReference type="Gene3D" id="1.10.510.10">
    <property type="entry name" value="Transferase(Phosphotransferase) domain 1"/>
    <property type="match status" value="1"/>
</dbReference>
<proteinExistence type="inferred from homology"/>
<dbReference type="InterPro" id="IPR017892">
    <property type="entry name" value="Pkinase_C"/>
</dbReference>
<feature type="domain" description="Protein kinase" evidence="24">
    <location>
        <begin position="1072"/>
        <end position="1331"/>
    </location>
</feature>
<keyword evidence="11" id="KW-0677">Repeat</keyword>
<dbReference type="InterPro" id="IPR011009">
    <property type="entry name" value="Kinase-like_dom_sf"/>
</dbReference>
<feature type="compositionally biased region" description="Polar residues" evidence="22">
    <location>
        <begin position="646"/>
        <end position="661"/>
    </location>
</feature>
<feature type="coiled-coil region" evidence="21">
    <location>
        <begin position="272"/>
        <end position="299"/>
    </location>
</feature>
<feature type="domain" description="C2" evidence="23">
    <location>
        <begin position="437"/>
        <end position="593"/>
    </location>
</feature>
<evidence type="ECO:0000256" key="4">
    <source>
        <dbReference type="ARBA" id="ARBA00004626"/>
    </source>
</evidence>
<dbReference type="Pfam" id="PF00433">
    <property type="entry name" value="Pkinase_C"/>
    <property type="match status" value="1"/>
</dbReference>
<feature type="coiled-coil region" evidence="21">
    <location>
        <begin position="160"/>
        <end position="187"/>
    </location>
</feature>
<dbReference type="InterPro" id="IPR008271">
    <property type="entry name" value="Ser/Thr_kinase_AS"/>
</dbReference>
<feature type="compositionally biased region" description="Pro residues" evidence="22">
    <location>
        <begin position="28"/>
        <end position="43"/>
    </location>
</feature>
<comment type="catalytic activity">
    <reaction evidence="17">
        <text>L-threonyl-[protein] + ATP = O-phospho-L-threonyl-[protein] + ADP + H(+)</text>
        <dbReference type="Rhea" id="RHEA:46608"/>
        <dbReference type="Rhea" id="RHEA-COMP:11060"/>
        <dbReference type="Rhea" id="RHEA-COMP:11605"/>
        <dbReference type="ChEBI" id="CHEBI:15378"/>
        <dbReference type="ChEBI" id="CHEBI:30013"/>
        <dbReference type="ChEBI" id="CHEBI:30616"/>
        <dbReference type="ChEBI" id="CHEBI:61977"/>
        <dbReference type="ChEBI" id="CHEBI:456216"/>
        <dbReference type="EC" id="2.7.11.13"/>
    </reaction>
</comment>
<keyword evidence="7" id="KW-0963">Cytoplasm</keyword>
<dbReference type="SMART" id="SM00133">
    <property type="entry name" value="S_TK_X"/>
    <property type="match status" value="1"/>
</dbReference>
<evidence type="ECO:0000256" key="16">
    <source>
        <dbReference type="ARBA" id="ARBA00023242"/>
    </source>
</evidence>
<evidence type="ECO:0000313" key="27">
    <source>
        <dbReference type="Proteomes" id="UP001652620"/>
    </source>
</evidence>
<feature type="domain" description="AGC-kinase C-terminal" evidence="25">
    <location>
        <begin position="1332"/>
        <end position="1399"/>
    </location>
</feature>
<evidence type="ECO:0000256" key="5">
    <source>
        <dbReference type="ARBA" id="ARBA00005490"/>
    </source>
</evidence>
<feature type="compositionally biased region" description="Low complexity" evidence="22">
    <location>
        <begin position="740"/>
        <end position="757"/>
    </location>
</feature>
<dbReference type="Pfam" id="PF02185">
    <property type="entry name" value="HR1"/>
    <property type="match status" value="3"/>
</dbReference>
<keyword evidence="14 20" id="KW-0067">ATP-binding</keyword>
<accession>A0ABM3JJC4</accession>
<dbReference type="SUPFAM" id="SSF56112">
    <property type="entry name" value="Protein kinase-like (PK-like)"/>
    <property type="match status" value="1"/>
</dbReference>
<feature type="domain" description="REM-1" evidence="26">
    <location>
        <begin position="222"/>
        <end position="302"/>
    </location>
</feature>
<feature type="region of interest" description="Disordered" evidence="22">
    <location>
        <begin position="781"/>
        <end position="813"/>
    </location>
</feature>
<evidence type="ECO:0000256" key="6">
    <source>
        <dbReference type="ARBA" id="ARBA00012429"/>
    </source>
</evidence>
<evidence type="ECO:0000256" key="18">
    <source>
        <dbReference type="ARBA" id="ARBA00047470"/>
    </source>
</evidence>
<dbReference type="CDD" id="cd11623">
    <property type="entry name" value="HR1_PKN_2"/>
    <property type="match status" value="1"/>
</dbReference>
<dbReference type="SUPFAM" id="SSF46585">
    <property type="entry name" value="HR1 repeat"/>
    <property type="match status" value="3"/>
</dbReference>
<feature type="compositionally biased region" description="Basic and acidic residues" evidence="22">
    <location>
        <begin position="472"/>
        <end position="482"/>
    </location>
</feature>
<dbReference type="PROSITE" id="PS50011">
    <property type="entry name" value="PROTEIN_KINASE_DOM"/>
    <property type="match status" value="1"/>
</dbReference>
<evidence type="ECO:0000313" key="28">
    <source>
        <dbReference type="RefSeq" id="XP_049309329.1"/>
    </source>
</evidence>
<evidence type="ECO:0000259" key="24">
    <source>
        <dbReference type="PROSITE" id="PS50011"/>
    </source>
</evidence>
<dbReference type="InterPro" id="IPR011072">
    <property type="entry name" value="HR1_rho-bd"/>
</dbReference>
<reference evidence="28" key="1">
    <citation type="submission" date="2025-08" db="UniProtKB">
        <authorList>
            <consortium name="RefSeq"/>
        </authorList>
    </citation>
    <scope>IDENTIFICATION</scope>
    <source>
        <tissue evidence="28">Adult</tissue>
    </source>
</reference>
<evidence type="ECO:0000256" key="2">
    <source>
        <dbReference type="ARBA" id="ARBA00004214"/>
    </source>
</evidence>
<dbReference type="InterPro" id="IPR036274">
    <property type="entry name" value="HR1_rpt_sf"/>
</dbReference>
<keyword evidence="13 28" id="KW-0418">Kinase</keyword>
<feature type="binding site" evidence="20">
    <location>
        <position position="1101"/>
    </location>
    <ligand>
        <name>ATP</name>
        <dbReference type="ChEBI" id="CHEBI:30616"/>
    </ligand>
</feature>
<dbReference type="InterPro" id="IPR035892">
    <property type="entry name" value="C2_domain_sf"/>
</dbReference>
<feature type="domain" description="REM-1" evidence="26">
    <location>
        <begin position="109"/>
        <end position="183"/>
    </location>
</feature>
<dbReference type="PROSITE" id="PS50004">
    <property type="entry name" value="C2"/>
    <property type="match status" value="1"/>
</dbReference>
<dbReference type="PROSITE" id="PS00108">
    <property type="entry name" value="PROTEIN_KINASE_ST"/>
    <property type="match status" value="1"/>
</dbReference>
<dbReference type="PROSITE" id="PS51860">
    <property type="entry name" value="REM_1"/>
    <property type="match status" value="3"/>
</dbReference>
<dbReference type="InterPro" id="IPR017441">
    <property type="entry name" value="Protein_kinase_ATP_BS"/>
</dbReference>
<dbReference type="RefSeq" id="XP_049309329.1">
    <property type="nucleotide sequence ID" value="XM_049453372.1"/>
</dbReference>
<evidence type="ECO:0000256" key="20">
    <source>
        <dbReference type="PROSITE-ProRule" id="PRU10141"/>
    </source>
</evidence>
<keyword evidence="9" id="KW-0597">Phosphoprotein</keyword>
<comment type="subcellular location">
    <subcellularLocation>
        <location evidence="4">Cleavage furrow</location>
    </subcellularLocation>
    <subcellularLocation>
        <location evidence="3">Cytoplasm</location>
    </subcellularLocation>
    <subcellularLocation>
        <location evidence="2">Midbody</location>
    </subcellularLocation>
    <subcellularLocation>
        <location evidence="1">Nucleus</location>
    </subcellularLocation>
</comment>
<evidence type="ECO:0000256" key="10">
    <source>
        <dbReference type="ARBA" id="ARBA00022679"/>
    </source>
</evidence>
<keyword evidence="15 19" id="KW-0175">Coiled coil</keyword>
<feature type="region of interest" description="Disordered" evidence="22">
    <location>
        <begin position="472"/>
        <end position="495"/>
    </location>
</feature>
<evidence type="ECO:0000256" key="9">
    <source>
        <dbReference type="ARBA" id="ARBA00022553"/>
    </source>
</evidence>
<dbReference type="CDD" id="cd11625">
    <property type="entry name" value="HR1_PKN_3"/>
    <property type="match status" value="1"/>
</dbReference>
<evidence type="ECO:0000259" key="23">
    <source>
        <dbReference type="PROSITE" id="PS50004"/>
    </source>
</evidence>
<dbReference type="Gene3D" id="3.30.200.20">
    <property type="entry name" value="Phosphorylase Kinase, domain 1"/>
    <property type="match status" value="1"/>
</dbReference>
<evidence type="ECO:0000256" key="8">
    <source>
        <dbReference type="ARBA" id="ARBA00022527"/>
    </source>
</evidence>
<evidence type="ECO:0000256" key="11">
    <source>
        <dbReference type="ARBA" id="ARBA00022737"/>
    </source>
</evidence>
<evidence type="ECO:0000259" key="26">
    <source>
        <dbReference type="PROSITE" id="PS51860"/>
    </source>
</evidence>
<dbReference type="GeneID" id="105230517"/>
<comment type="similarity">
    <text evidence="5">Belongs to the protein kinase superfamily. AGC Ser/Thr protein kinase family. PKC subfamily.</text>
</comment>
<feature type="compositionally biased region" description="Polar residues" evidence="22">
    <location>
        <begin position="18"/>
        <end position="27"/>
    </location>
</feature>